<dbReference type="CDD" id="cd07043">
    <property type="entry name" value="STAS_anti-anti-sigma_factors"/>
    <property type="match status" value="1"/>
</dbReference>
<dbReference type="PANTHER" id="PTHR35849">
    <property type="entry name" value="BLR2341 PROTEIN"/>
    <property type="match status" value="1"/>
</dbReference>
<dbReference type="InterPro" id="IPR058548">
    <property type="entry name" value="MlaB-like_STAS"/>
</dbReference>
<dbReference type="InterPro" id="IPR036513">
    <property type="entry name" value="STAS_dom_sf"/>
</dbReference>
<dbReference type="Gene3D" id="3.30.750.24">
    <property type="entry name" value="STAS domain"/>
    <property type="match status" value="1"/>
</dbReference>
<evidence type="ECO:0000313" key="4">
    <source>
        <dbReference type="Proteomes" id="UP000001116"/>
    </source>
</evidence>
<feature type="domain" description="STAS" evidence="2">
    <location>
        <begin position="50"/>
        <end position="128"/>
    </location>
</feature>
<dbReference type="KEGG" id="kra:Krad_2198"/>
<gene>
    <name evidence="3" type="ordered locus">Krad_2198</name>
</gene>
<dbReference type="InterPro" id="IPR002645">
    <property type="entry name" value="STAS_dom"/>
</dbReference>
<dbReference type="InterPro" id="IPR052746">
    <property type="entry name" value="MlaB_ABC_Transporter"/>
</dbReference>
<dbReference type="PANTHER" id="PTHR35849:SF2">
    <property type="entry name" value="BLR2341 PROTEIN"/>
    <property type="match status" value="1"/>
</dbReference>
<dbReference type="eggNOG" id="COG1366">
    <property type="taxonomic scope" value="Bacteria"/>
</dbReference>
<protein>
    <submittedName>
        <fullName evidence="3">Anti-sigma-factor antagonist</fullName>
    </submittedName>
</protein>
<proteinExistence type="predicted"/>
<dbReference type="HOGENOM" id="CLU_1774945_0_0_11"/>
<dbReference type="PROSITE" id="PS50801">
    <property type="entry name" value="STAS"/>
    <property type="match status" value="1"/>
</dbReference>
<evidence type="ECO:0000256" key="1">
    <source>
        <dbReference type="SAM" id="MobiDB-lite"/>
    </source>
</evidence>
<feature type="compositionally biased region" description="Polar residues" evidence="1">
    <location>
        <begin position="1"/>
        <end position="21"/>
    </location>
</feature>
<evidence type="ECO:0000313" key="3">
    <source>
        <dbReference type="EMBL" id="ABS03681.1"/>
    </source>
</evidence>
<dbReference type="STRING" id="266940.Krad_2198"/>
<name>A6WA42_KINRD</name>
<feature type="compositionally biased region" description="Pro residues" evidence="1">
    <location>
        <begin position="32"/>
        <end position="45"/>
    </location>
</feature>
<dbReference type="EMBL" id="CP000750">
    <property type="protein sequence ID" value="ABS03681.1"/>
    <property type="molecule type" value="Genomic_DNA"/>
</dbReference>
<dbReference type="SUPFAM" id="SSF52091">
    <property type="entry name" value="SpoIIaa-like"/>
    <property type="match status" value="1"/>
</dbReference>
<dbReference type="Pfam" id="PF13466">
    <property type="entry name" value="STAS_2"/>
    <property type="match status" value="1"/>
</dbReference>
<reference evidence="4" key="1">
    <citation type="journal article" date="2008" name="PLoS ONE">
        <title>Survival in nuclear waste, extreme resistance, and potential applications gleaned from the genome sequence of Kineococcus radiotolerans SRS30216.</title>
        <authorList>
            <person name="Bagwell C.E."/>
            <person name="Bhat S."/>
            <person name="Hawkins G.M."/>
            <person name="Smith B.W."/>
            <person name="Biswas T."/>
            <person name="Hoover T.R."/>
            <person name="Saunders E."/>
            <person name="Han C.S."/>
            <person name="Tsodikov O.V."/>
            <person name="Shimkets L.J."/>
        </authorList>
    </citation>
    <scope>NUCLEOTIDE SEQUENCE [LARGE SCALE GENOMIC DNA]</scope>
    <source>
        <strain evidence="4">ATCC BAA-149 / DSM 14245 / SRS30216</strain>
    </source>
</reference>
<keyword evidence="4" id="KW-1185">Reference proteome</keyword>
<feature type="region of interest" description="Disordered" evidence="1">
    <location>
        <begin position="1"/>
        <end position="46"/>
    </location>
</feature>
<sequence>MAVTQLLTASRSQQPRCSTDHASALHRSPAAQPRPPAPDQSPRPAQPCTVALCGELDMGDLAWIREQVEPVVDIAERVVLDLSAVTFLDCAVLGLLVALSQRAEGVGNSLQVCGLQPHLMALVELFALPAVLDFRVSRAWAEEGGA</sequence>
<organism evidence="3 4">
    <name type="scientific">Kineococcus radiotolerans (strain ATCC BAA-149 / DSM 14245 / SRS30216)</name>
    <dbReference type="NCBI Taxonomy" id="266940"/>
    <lineage>
        <taxon>Bacteria</taxon>
        <taxon>Bacillati</taxon>
        <taxon>Actinomycetota</taxon>
        <taxon>Actinomycetes</taxon>
        <taxon>Kineosporiales</taxon>
        <taxon>Kineosporiaceae</taxon>
        <taxon>Kineococcus</taxon>
    </lineage>
</organism>
<dbReference type="Proteomes" id="UP000001116">
    <property type="component" value="Chromosome"/>
</dbReference>
<dbReference type="AlphaFoldDB" id="A6WA42"/>
<evidence type="ECO:0000259" key="2">
    <source>
        <dbReference type="PROSITE" id="PS50801"/>
    </source>
</evidence>
<accession>A6WA42</accession>